<dbReference type="Gene3D" id="3.10.180.10">
    <property type="entry name" value="2,3-Dihydroxybiphenyl 1,2-Dioxygenase, domain 1"/>
    <property type="match status" value="1"/>
</dbReference>
<dbReference type="InterPro" id="IPR029068">
    <property type="entry name" value="Glyas_Bleomycin-R_OHBP_Dase"/>
</dbReference>
<dbReference type="CDD" id="cd06587">
    <property type="entry name" value="VOC"/>
    <property type="match status" value="1"/>
</dbReference>
<dbReference type="AlphaFoldDB" id="A0A1I1LE74"/>
<evidence type="ECO:0000313" key="2">
    <source>
        <dbReference type="EMBL" id="SFC69318.1"/>
    </source>
</evidence>
<dbReference type="InterPro" id="IPR004360">
    <property type="entry name" value="Glyas_Fos-R_dOase_dom"/>
</dbReference>
<dbReference type="STRING" id="910347.SAMN05421773_105101"/>
<evidence type="ECO:0000259" key="1">
    <source>
        <dbReference type="PROSITE" id="PS51819"/>
    </source>
</evidence>
<protein>
    <submittedName>
        <fullName evidence="2">Predicted lactoylglutathione lyase</fullName>
    </submittedName>
</protein>
<reference evidence="2 3" key="1">
    <citation type="submission" date="2016-10" db="EMBL/GenBank/DDBJ databases">
        <authorList>
            <person name="de Groot N.N."/>
        </authorList>
    </citation>
    <scope>NUCLEOTIDE SEQUENCE [LARGE SCALE GENOMIC DNA]</scope>
    <source>
        <strain evidence="2 3">CGMCC 4.5739</strain>
    </source>
</reference>
<dbReference type="EMBL" id="FOLM01000005">
    <property type="protein sequence ID" value="SFC69318.1"/>
    <property type="molecule type" value="Genomic_DNA"/>
</dbReference>
<dbReference type="Pfam" id="PF00903">
    <property type="entry name" value="Glyoxalase"/>
    <property type="match status" value="1"/>
</dbReference>
<gene>
    <name evidence="2" type="ORF">SAMN05421773_105101</name>
</gene>
<dbReference type="SUPFAM" id="SSF54593">
    <property type="entry name" value="Glyoxalase/Bleomycin resistance protein/Dihydroxybiphenyl dioxygenase"/>
    <property type="match status" value="1"/>
</dbReference>
<evidence type="ECO:0000313" key="3">
    <source>
        <dbReference type="Proteomes" id="UP000199207"/>
    </source>
</evidence>
<feature type="domain" description="VOC" evidence="1">
    <location>
        <begin position="5"/>
        <end position="125"/>
    </location>
</feature>
<keyword evidence="3" id="KW-1185">Reference proteome</keyword>
<name>A0A1I1LE74_9ACTN</name>
<sequence>MLKTPVISVCLGVRDTQASVGFFKKLGFTALPGGGDPDDDLRTLLFDGEFAFTVYRDEHLRRWMPPLRDTPVGTFATFSLAVDDFDAYVASIRPFVEVAREHEYEQQKLFYFFDPDGHVFGVIQKRP</sequence>
<dbReference type="InterPro" id="IPR037523">
    <property type="entry name" value="VOC_core"/>
</dbReference>
<proteinExistence type="predicted"/>
<dbReference type="Proteomes" id="UP000199207">
    <property type="component" value="Unassembled WGS sequence"/>
</dbReference>
<dbReference type="RefSeq" id="WP_245834000.1">
    <property type="nucleotide sequence ID" value="NZ_FOLM01000005.1"/>
</dbReference>
<keyword evidence="2" id="KW-0456">Lyase</keyword>
<dbReference type="PROSITE" id="PS51819">
    <property type="entry name" value="VOC"/>
    <property type="match status" value="1"/>
</dbReference>
<organism evidence="2 3">
    <name type="scientific">Streptomyces aidingensis</name>
    <dbReference type="NCBI Taxonomy" id="910347"/>
    <lineage>
        <taxon>Bacteria</taxon>
        <taxon>Bacillati</taxon>
        <taxon>Actinomycetota</taxon>
        <taxon>Actinomycetes</taxon>
        <taxon>Kitasatosporales</taxon>
        <taxon>Streptomycetaceae</taxon>
        <taxon>Streptomyces</taxon>
    </lineage>
</organism>
<dbReference type="GO" id="GO:0016829">
    <property type="term" value="F:lyase activity"/>
    <property type="evidence" value="ECO:0007669"/>
    <property type="project" value="UniProtKB-KW"/>
</dbReference>
<accession>A0A1I1LE74</accession>